<keyword evidence="8 12" id="KW-0175">Coiled coil</keyword>
<dbReference type="AlphaFoldDB" id="A0A0C3QVX3"/>
<feature type="coiled-coil region" evidence="12">
    <location>
        <begin position="6"/>
        <end position="127"/>
    </location>
</feature>
<evidence type="ECO:0000256" key="9">
    <source>
        <dbReference type="ARBA" id="ARBA00023172"/>
    </source>
</evidence>
<dbReference type="STRING" id="1051891.A0A0C3QVX3"/>
<dbReference type="GO" id="GO:0030915">
    <property type="term" value="C:Smc5-Smc6 complex"/>
    <property type="evidence" value="ECO:0007669"/>
    <property type="project" value="TreeGrafter"/>
</dbReference>
<evidence type="ECO:0000256" key="13">
    <source>
        <dbReference type="SAM" id="MobiDB-lite"/>
    </source>
</evidence>
<keyword evidence="11" id="KW-0539">Nucleus</keyword>
<evidence type="ECO:0000256" key="7">
    <source>
        <dbReference type="ARBA" id="ARBA00022840"/>
    </source>
</evidence>
<sequence>MLRDRVEQANEAKQRILAEMSSLFDQTCQARSNHKHYRDKLAEAERKVTGHQEKLAVTEEEYTTWHAKASEYCAEVMNPRNANLVRKEVEALEKAVKQRERRQGASVDEMEAECVRTKRALDKTNAAIKGLEEMAQKLDYAVKVRIETWHTFRRNIALRTKAQFGFHLAVRSFIGHLHFDHVKSTLNLSVMTADQAQAQGTQRAKEARSLSGGEKSYTQVCLLLALWESVGCPIRCLDEFDVFLDAPNRGICMNLLAEAAKSSEAKQYFFITPLDTGSFIKPDPPVVKISQMKEPNRDPRALGQTRLPFRSG</sequence>
<feature type="region of interest" description="Disordered" evidence="13">
    <location>
        <begin position="293"/>
        <end position="312"/>
    </location>
</feature>
<dbReference type="InterPro" id="IPR027417">
    <property type="entry name" value="P-loop_NTPase"/>
</dbReference>
<evidence type="ECO:0000256" key="11">
    <source>
        <dbReference type="ARBA" id="ARBA00023242"/>
    </source>
</evidence>
<evidence type="ECO:0000256" key="4">
    <source>
        <dbReference type="ARBA" id="ARBA00022454"/>
    </source>
</evidence>
<evidence type="ECO:0008006" key="16">
    <source>
        <dbReference type="Google" id="ProtNLM"/>
    </source>
</evidence>
<evidence type="ECO:0000313" key="14">
    <source>
        <dbReference type="EMBL" id="KIO33826.1"/>
    </source>
</evidence>
<dbReference type="PANTHER" id="PTHR19306:SF6">
    <property type="entry name" value="STRUCTURAL MAINTENANCE OF CHROMOSOMES PROTEIN 6"/>
    <property type="match status" value="1"/>
</dbReference>
<comment type="subcellular location">
    <subcellularLocation>
        <location evidence="2">Chromosome</location>
    </subcellularLocation>
    <subcellularLocation>
        <location evidence="1">Nucleus</location>
    </subcellularLocation>
</comment>
<keyword evidence="15" id="KW-1185">Reference proteome</keyword>
<evidence type="ECO:0000313" key="15">
    <source>
        <dbReference type="Proteomes" id="UP000054248"/>
    </source>
</evidence>
<reference evidence="15" key="2">
    <citation type="submission" date="2015-01" db="EMBL/GenBank/DDBJ databases">
        <title>Evolutionary Origins and Diversification of the Mycorrhizal Mutualists.</title>
        <authorList>
            <consortium name="DOE Joint Genome Institute"/>
            <consortium name="Mycorrhizal Genomics Consortium"/>
            <person name="Kohler A."/>
            <person name="Kuo A."/>
            <person name="Nagy L.G."/>
            <person name="Floudas D."/>
            <person name="Copeland A."/>
            <person name="Barry K.W."/>
            <person name="Cichocki N."/>
            <person name="Veneault-Fourrey C."/>
            <person name="LaButti K."/>
            <person name="Lindquist E.A."/>
            <person name="Lipzen A."/>
            <person name="Lundell T."/>
            <person name="Morin E."/>
            <person name="Murat C."/>
            <person name="Riley R."/>
            <person name="Ohm R."/>
            <person name="Sun H."/>
            <person name="Tunlid A."/>
            <person name="Henrissat B."/>
            <person name="Grigoriev I.V."/>
            <person name="Hibbett D.S."/>
            <person name="Martin F."/>
        </authorList>
    </citation>
    <scope>NUCLEOTIDE SEQUENCE [LARGE SCALE GENOMIC DNA]</scope>
    <source>
        <strain evidence="15">MUT 4182</strain>
    </source>
</reference>
<evidence type="ECO:0000256" key="10">
    <source>
        <dbReference type="ARBA" id="ARBA00023204"/>
    </source>
</evidence>
<keyword evidence="9" id="KW-0233">DNA recombination</keyword>
<dbReference type="PANTHER" id="PTHR19306">
    <property type="entry name" value="STRUCTURAL MAINTENANCE OF CHROMOSOMES 5,6 SMC5, SMC6"/>
    <property type="match status" value="1"/>
</dbReference>
<accession>A0A0C3QVX3</accession>
<dbReference type="GO" id="GO:0003697">
    <property type="term" value="F:single-stranded DNA binding"/>
    <property type="evidence" value="ECO:0007669"/>
    <property type="project" value="TreeGrafter"/>
</dbReference>
<reference evidence="14 15" key="1">
    <citation type="submission" date="2014-04" db="EMBL/GenBank/DDBJ databases">
        <authorList>
            <consortium name="DOE Joint Genome Institute"/>
            <person name="Kuo A."/>
            <person name="Girlanda M."/>
            <person name="Perotto S."/>
            <person name="Kohler A."/>
            <person name="Nagy L.G."/>
            <person name="Floudas D."/>
            <person name="Copeland A."/>
            <person name="Barry K.W."/>
            <person name="Cichocki N."/>
            <person name="Veneault-Fourrey C."/>
            <person name="LaButti K."/>
            <person name="Lindquist E.A."/>
            <person name="Lipzen A."/>
            <person name="Lundell T."/>
            <person name="Morin E."/>
            <person name="Murat C."/>
            <person name="Sun H."/>
            <person name="Tunlid A."/>
            <person name="Henrissat B."/>
            <person name="Grigoriev I.V."/>
            <person name="Hibbett D.S."/>
            <person name="Martin F."/>
            <person name="Nordberg H.P."/>
            <person name="Cantor M.N."/>
            <person name="Hua S.X."/>
        </authorList>
    </citation>
    <scope>NUCLEOTIDE SEQUENCE [LARGE SCALE GENOMIC DNA]</scope>
    <source>
        <strain evidence="14 15">MUT 4182</strain>
    </source>
</reference>
<evidence type="ECO:0000256" key="12">
    <source>
        <dbReference type="SAM" id="Coils"/>
    </source>
</evidence>
<keyword evidence="5" id="KW-0547">Nucleotide-binding</keyword>
<evidence type="ECO:0000256" key="3">
    <source>
        <dbReference type="ARBA" id="ARBA00006793"/>
    </source>
</evidence>
<dbReference type="GO" id="GO:0035861">
    <property type="term" value="C:site of double-strand break"/>
    <property type="evidence" value="ECO:0007669"/>
    <property type="project" value="TreeGrafter"/>
</dbReference>
<keyword evidence="6" id="KW-0227">DNA damage</keyword>
<dbReference type="EMBL" id="KN822946">
    <property type="protein sequence ID" value="KIO33826.1"/>
    <property type="molecule type" value="Genomic_DNA"/>
</dbReference>
<protein>
    <recommendedName>
        <fullName evidence="16">RecF/RecN/SMC N-terminal domain-containing protein</fullName>
    </recommendedName>
</protein>
<keyword evidence="4" id="KW-0158">Chromosome</keyword>
<gene>
    <name evidence="14" type="ORF">M407DRAFT_240946</name>
</gene>
<dbReference type="Gene3D" id="3.40.50.300">
    <property type="entry name" value="P-loop containing nucleotide triphosphate hydrolases"/>
    <property type="match status" value="1"/>
</dbReference>
<dbReference type="GO" id="GO:0005634">
    <property type="term" value="C:nucleus"/>
    <property type="evidence" value="ECO:0007669"/>
    <property type="project" value="UniProtKB-SubCell"/>
</dbReference>
<evidence type="ECO:0000256" key="6">
    <source>
        <dbReference type="ARBA" id="ARBA00022763"/>
    </source>
</evidence>
<evidence type="ECO:0000256" key="2">
    <source>
        <dbReference type="ARBA" id="ARBA00004286"/>
    </source>
</evidence>
<dbReference type="HOGENOM" id="CLU_891962_0_0_1"/>
<dbReference type="GO" id="GO:0003684">
    <property type="term" value="F:damaged DNA binding"/>
    <property type="evidence" value="ECO:0007669"/>
    <property type="project" value="TreeGrafter"/>
</dbReference>
<dbReference type="SUPFAM" id="SSF52540">
    <property type="entry name" value="P-loop containing nucleoside triphosphate hydrolases"/>
    <property type="match status" value="1"/>
</dbReference>
<dbReference type="GO" id="GO:0005524">
    <property type="term" value="F:ATP binding"/>
    <property type="evidence" value="ECO:0007669"/>
    <property type="project" value="UniProtKB-KW"/>
</dbReference>
<proteinExistence type="inferred from homology"/>
<dbReference type="GO" id="GO:0000724">
    <property type="term" value="P:double-strand break repair via homologous recombination"/>
    <property type="evidence" value="ECO:0007669"/>
    <property type="project" value="TreeGrafter"/>
</dbReference>
<comment type="similarity">
    <text evidence="3">Belongs to the SMC family. SMC6 subfamily.</text>
</comment>
<evidence type="ECO:0000256" key="1">
    <source>
        <dbReference type="ARBA" id="ARBA00004123"/>
    </source>
</evidence>
<organism evidence="14 15">
    <name type="scientific">Tulasnella calospora MUT 4182</name>
    <dbReference type="NCBI Taxonomy" id="1051891"/>
    <lineage>
        <taxon>Eukaryota</taxon>
        <taxon>Fungi</taxon>
        <taxon>Dikarya</taxon>
        <taxon>Basidiomycota</taxon>
        <taxon>Agaricomycotina</taxon>
        <taxon>Agaricomycetes</taxon>
        <taxon>Cantharellales</taxon>
        <taxon>Tulasnellaceae</taxon>
        <taxon>Tulasnella</taxon>
    </lineage>
</organism>
<evidence type="ECO:0000256" key="5">
    <source>
        <dbReference type="ARBA" id="ARBA00022741"/>
    </source>
</evidence>
<keyword evidence="10" id="KW-0234">DNA repair</keyword>
<evidence type="ECO:0000256" key="8">
    <source>
        <dbReference type="ARBA" id="ARBA00023054"/>
    </source>
</evidence>
<keyword evidence="7" id="KW-0067">ATP-binding</keyword>
<name>A0A0C3QVX3_9AGAM</name>
<dbReference type="OrthoDB" id="10072614at2759"/>
<dbReference type="Proteomes" id="UP000054248">
    <property type="component" value="Unassembled WGS sequence"/>
</dbReference>